<keyword evidence="5" id="KW-0479">Metal-binding</keyword>
<dbReference type="Gene3D" id="3.40.630.10">
    <property type="entry name" value="Zn peptidases"/>
    <property type="match status" value="1"/>
</dbReference>
<dbReference type="Pfam" id="PF01546">
    <property type="entry name" value="Peptidase_M20"/>
    <property type="match status" value="1"/>
</dbReference>
<keyword evidence="2 6" id="KW-0732">Signal</keyword>
<gene>
    <name evidence="8" type="ORF">Prudu_008398</name>
</gene>
<evidence type="ECO:0000259" key="7">
    <source>
        <dbReference type="Pfam" id="PF07687"/>
    </source>
</evidence>
<feature type="binding site" evidence="5">
    <location>
        <position position="184"/>
    </location>
    <ligand>
        <name>Mn(2+)</name>
        <dbReference type="ChEBI" id="CHEBI:29035"/>
        <label>2</label>
    </ligand>
</feature>
<evidence type="ECO:0000256" key="2">
    <source>
        <dbReference type="ARBA" id="ARBA00022729"/>
    </source>
</evidence>
<dbReference type="FunFam" id="3.30.70.360:FF:000001">
    <property type="entry name" value="N-acetyldiaminopimelate deacetylase"/>
    <property type="match status" value="1"/>
</dbReference>
<dbReference type="PANTHER" id="PTHR11014:SF55">
    <property type="entry name" value="IAA-AMINO ACID HYDROLASE ILR1-LIKE 4"/>
    <property type="match status" value="1"/>
</dbReference>
<dbReference type="InterPro" id="IPR002933">
    <property type="entry name" value="Peptidase_M20"/>
</dbReference>
<feature type="binding site" evidence="5">
    <location>
        <position position="387"/>
    </location>
    <ligand>
        <name>Mn(2+)</name>
        <dbReference type="ChEBI" id="CHEBI:29035"/>
        <label>2</label>
    </ligand>
</feature>
<evidence type="ECO:0000256" key="5">
    <source>
        <dbReference type="PIRSR" id="PIRSR005962-1"/>
    </source>
</evidence>
<dbReference type="Pfam" id="PF07687">
    <property type="entry name" value="M20_dimer"/>
    <property type="match status" value="1"/>
</dbReference>
<dbReference type="PIRSF" id="PIRSF005962">
    <property type="entry name" value="Pept_M20D_amidohydro"/>
    <property type="match status" value="1"/>
</dbReference>
<feature type="chain" id="PRO_5021412433" evidence="6">
    <location>
        <begin position="24"/>
        <end position="431"/>
    </location>
</feature>
<reference evidence="8" key="1">
    <citation type="journal article" date="2019" name="Science">
        <title>Mutation of a bHLH transcription factor allowed almond domestication.</title>
        <authorList>
            <person name="Sanchez-Perez R."/>
            <person name="Pavan S."/>
            <person name="Mazzeo R."/>
            <person name="Moldovan C."/>
            <person name="Aiese Cigliano R."/>
            <person name="Del Cueto J."/>
            <person name="Ricciardi F."/>
            <person name="Lotti C."/>
            <person name="Ricciardi L."/>
            <person name="Dicenta F."/>
            <person name="Lopez-Marques R.L."/>
            <person name="Lindberg Moller B."/>
        </authorList>
    </citation>
    <scope>NUCLEOTIDE SEQUENCE</scope>
</reference>
<dbReference type="GO" id="GO:0010179">
    <property type="term" value="F:IAA-Ala conjugate hydrolase activity"/>
    <property type="evidence" value="ECO:0007669"/>
    <property type="project" value="TreeGrafter"/>
</dbReference>
<protein>
    <submittedName>
        <fullName evidence="8">Peptidase M20/M25/M40 family protein</fullName>
    </submittedName>
</protein>
<feature type="binding site" evidence="5">
    <location>
        <position position="138"/>
    </location>
    <ligand>
        <name>Mn(2+)</name>
        <dbReference type="ChEBI" id="CHEBI:29035"/>
        <label>2</label>
    </ligand>
</feature>
<evidence type="ECO:0000256" key="3">
    <source>
        <dbReference type="ARBA" id="ARBA00022801"/>
    </source>
</evidence>
<dbReference type="SUPFAM" id="SSF53187">
    <property type="entry name" value="Zn-dependent exopeptidases"/>
    <property type="match status" value="1"/>
</dbReference>
<dbReference type="EMBL" id="AP019299">
    <property type="protein sequence ID" value="BBG98884.1"/>
    <property type="molecule type" value="Genomic_DNA"/>
</dbReference>
<dbReference type="Gene3D" id="3.30.70.360">
    <property type="match status" value="1"/>
</dbReference>
<dbReference type="InterPro" id="IPR036264">
    <property type="entry name" value="Bact_exopeptidase_dim_dom"/>
</dbReference>
<proteinExistence type="inferred from homology"/>
<dbReference type="InterPro" id="IPR044757">
    <property type="entry name" value="ILR1-like_Hyd"/>
</dbReference>
<feature type="signal peptide" evidence="6">
    <location>
        <begin position="1"/>
        <end position="23"/>
    </location>
</feature>
<evidence type="ECO:0000256" key="1">
    <source>
        <dbReference type="ARBA" id="ARBA00006153"/>
    </source>
</evidence>
<feature type="domain" description="Peptidase M20 dimerisation" evidence="7">
    <location>
        <begin position="204"/>
        <end position="298"/>
    </location>
</feature>
<dbReference type="InterPro" id="IPR017439">
    <property type="entry name" value="Amidohydrolase"/>
</dbReference>
<evidence type="ECO:0000256" key="6">
    <source>
        <dbReference type="SAM" id="SignalP"/>
    </source>
</evidence>
<sequence>MEFYMQVSLIIVLFVFGPTTIFSSSSVSSNGLSEIPFKLLDFAQKPQVFDWMVGIRRKIHENPELGYEEFETSELVRAELDKLGIDYKYPIAVTGVVGFIGTRKPPFVAIRADMDALAMQEMVEWEHKSKVPGKMHACGMMLMSQCFLGTVVLLFQPAEEGGAGAKKMIDGGALENVNAIFGLHVANHVTIAEVASRPGPFFAGSGFFEATISGKGGHAAIPQHAIDPILAASNVIVNLQHLVSREADPLDSQVVTVGKFQGGDAFNVIPDSVRIGGTFRALTRESLMQLQQRIKEVIMGQASVQRCSATVNFLEDEKPLSPPTINHKDLQEHFRNVAGDMLGIHRVKDHQPLMGSEDFAYYQEAIPGYFFLLGMADDKLGPLHMPHSPHFQINEDALPFGAALHASLAIRYLFELQQEVPLSAQEYHDEL</sequence>
<dbReference type="NCBIfam" id="TIGR01891">
    <property type="entry name" value="amidohydrolases"/>
    <property type="match status" value="1"/>
</dbReference>
<dbReference type="GO" id="GO:0005783">
    <property type="term" value="C:endoplasmic reticulum"/>
    <property type="evidence" value="ECO:0007669"/>
    <property type="project" value="TreeGrafter"/>
</dbReference>
<dbReference type="InterPro" id="IPR011650">
    <property type="entry name" value="Peptidase_M20_dimer"/>
</dbReference>
<keyword evidence="3" id="KW-0378">Hydrolase</keyword>
<feature type="binding site" evidence="5">
    <location>
        <position position="160"/>
    </location>
    <ligand>
        <name>Mn(2+)</name>
        <dbReference type="ChEBI" id="CHEBI:29035"/>
        <label>2</label>
    </ligand>
</feature>
<accession>A0A4Y1R4B9</accession>
<evidence type="ECO:0000313" key="8">
    <source>
        <dbReference type="EMBL" id="BBG98884.1"/>
    </source>
</evidence>
<name>A0A4Y1R4B9_PRUDU</name>
<evidence type="ECO:0000256" key="4">
    <source>
        <dbReference type="ARBA" id="ARBA00023211"/>
    </source>
</evidence>
<comment type="similarity">
    <text evidence="1">Belongs to the peptidase M20 family.</text>
</comment>
<dbReference type="SUPFAM" id="SSF55031">
    <property type="entry name" value="Bacterial exopeptidase dimerisation domain"/>
    <property type="match status" value="1"/>
</dbReference>
<dbReference type="AlphaFoldDB" id="A0A4Y1R4B9"/>
<dbReference type="PANTHER" id="PTHR11014">
    <property type="entry name" value="PEPTIDASE M20 FAMILY MEMBER"/>
    <property type="match status" value="1"/>
</dbReference>
<dbReference type="GO" id="GO:0046872">
    <property type="term" value="F:metal ion binding"/>
    <property type="evidence" value="ECO:0007669"/>
    <property type="project" value="UniProtKB-KW"/>
</dbReference>
<keyword evidence="4 5" id="KW-0464">Manganese</keyword>
<organism evidence="8">
    <name type="scientific">Prunus dulcis</name>
    <name type="common">Almond</name>
    <name type="synonym">Amygdalus dulcis</name>
    <dbReference type="NCBI Taxonomy" id="3755"/>
    <lineage>
        <taxon>Eukaryota</taxon>
        <taxon>Viridiplantae</taxon>
        <taxon>Streptophyta</taxon>
        <taxon>Embryophyta</taxon>
        <taxon>Tracheophyta</taxon>
        <taxon>Spermatophyta</taxon>
        <taxon>Magnoliopsida</taxon>
        <taxon>eudicotyledons</taxon>
        <taxon>Gunneridae</taxon>
        <taxon>Pentapetalae</taxon>
        <taxon>rosids</taxon>
        <taxon>fabids</taxon>
        <taxon>Rosales</taxon>
        <taxon>Rosaceae</taxon>
        <taxon>Amygdaloideae</taxon>
        <taxon>Amygdaleae</taxon>
        <taxon>Prunus</taxon>
    </lineage>
</organism>
<comment type="cofactor">
    <cofactor evidence="5">
        <name>Mn(2+)</name>
        <dbReference type="ChEBI" id="CHEBI:29035"/>
    </cofactor>
    <text evidence="5">The Mn(2+) ion enhances activity.</text>
</comment>
<dbReference type="CDD" id="cd08017">
    <property type="entry name" value="M20_IAA_Hyd"/>
    <property type="match status" value="1"/>
</dbReference>
<dbReference type="GO" id="GO:0009850">
    <property type="term" value="P:auxin metabolic process"/>
    <property type="evidence" value="ECO:0007669"/>
    <property type="project" value="InterPro"/>
</dbReference>